<evidence type="ECO:0000259" key="10">
    <source>
        <dbReference type="Pfam" id="PF04904"/>
    </source>
</evidence>
<evidence type="ECO:0000313" key="13">
    <source>
        <dbReference type="Proteomes" id="UP000694427"/>
    </source>
</evidence>
<feature type="region of interest" description="Disordered" evidence="8">
    <location>
        <begin position="255"/>
        <end position="287"/>
    </location>
</feature>
<evidence type="ECO:0000256" key="4">
    <source>
        <dbReference type="ARBA" id="ARBA00022491"/>
    </source>
</evidence>
<dbReference type="Gene3D" id="1.10.150.50">
    <property type="entry name" value="Transcription Factor, Ets-1"/>
    <property type="match status" value="1"/>
</dbReference>
<proteinExistence type="inferred from homology"/>
<dbReference type="InterPro" id="IPR006989">
    <property type="entry name" value="NAB_co-repressor_dom"/>
</dbReference>
<evidence type="ECO:0000313" key="12">
    <source>
        <dbReference type="Ensembl" id="ENSCCRP00010030904.1"/>
    </source>
</evidence>
<feature type="domain" description="Nab N-terminal" evidence="10">
    <location>
        <begin position="138"/>
        <end position="215"/>
    </location>
</feature>
<evidence type="ECO:0000256" key="6">
    <source>
        <dbReference type="ARBA" id="ARBA00023163"/>
    </source>
</evidence>
<dbReference type="Pfam" id="PF04904">
    <property type="entry name" value="SAM_NCD1"/>
    <property type="match status" value="1"/>
</dbReference>
<feature type="region of interest" description="Disordered" evidence="8">
    <location>
        <begin position="432"/>
        <end position="451"/>
    </location>
</feature>
<dbReference type="Ensembl" id="ENSCCRT00010033929.1">
    <property type="protein sequence ID" value="ENSCCRP00010030904.1"/>
    <property type="gene ID" value="ENSCCRG00010013216.1"/>
</dbReference>
<dbReference type="InterPro" id="IPR038398">
    <property type="entry name" value="NCD2_sf"/>
</dbReference>
<dbReference type="FunFam" id="1.20.120.2010:FF:000001">
    <property type="entry name" value="NGFI-A-binding protein 1 isoform X1"/>
    <property type="match status" value="1"/>
</dbReference>
<accession>A0A8C1JD94</accession>
<evidence type="ECO:0000256" key="8">
    <source>
        <dbReference type="SAM" id="MobiDB-lite"/>
    </source>
</evidence>
<evidence type="ECO:0000256" key="1">
    <source>
        <dbReference type="ARBA" id="ARBA00004123"/>
    </source>
</evidence>
<dbReference type="PANTHER" id="PTHR12623:SF9">
    <property type="entry name" value="NGFI-A-BINDING PROTEIN 1"/>
    <property type="match status" value="1"/>
</dbReference>
<sequence>MATTKIHAYAVLKAVWVHVEKKNMVLPFNIPQYVIMNVYFDRSGLLSFSLGIPPTRATLPTLGFASTRRVGVRQQCSLHRNIPAQERNRQCKRETAPMSIQQTFSPSREAERCLETAASTGSSRAHQLRKTAMSVLLPRSLGELQLYRILQKANLLCYYEAFIQQGGDDVQQLCEAGEEEFLEIMALVGMATKPLHVRRLQKALRDWVTNPSIFNQPLTSLPVCSIPVYKLPESSHSNGQHNQLAVPRALLPTSPSPGRLDLSRDGTPGCSPLQGASESRFWGSESEHSLSPSGACSPCSPLDALDALDSAAVQCVMECVERLAQTLPKSDPTEVKEHIRANKKLSKMIGHICEMSEDNPQKEAEIRKYSAIYGRFDSKRRDGRQLTMHELTVNEASAQLCMKDLSLLTRRDELFSLARQISREVTYKYTRRSSRSHCGDEDEPSPKRIKSEDGVYDLQEALHVLHTRQETVREQLAIAKSKGEETIRHSLQVQLDSLLAKQVELLRDAAVQERLKSLDWRIPTAALKYLTPTAQHCNSGLSHLSGERPLNLRLTDVPLGRQLANELKRHHKQNAEERHHNQQTSEERMVAATENGSQKEPGLLDKRTIKSEPEDSR</sequence>
<dbReference type="InterPro" id="IPR006988">
    <property type="entry name" value="Nab_N"/>
</dbReference>
<keyword evidence="6" id="KW-0804">Transcription</keyword>
<keyword evidence="7" id="KW-0539">Nucleus</keyword>
<comment type="subunit">
    <text evidence="3">Homomultimers may associate with EGR1 bound to DNA.</text>
</comment>
<dbReference type="Gene3D" id="1.20.120.2010">
    <property type="entry name" value="NAB conserved domain 2"/>
    <property type="match status" value="1"/>
</dbReference>
<feature type="region of interest" description="Disordered" evidence="8">
    <location>
        <begin position="570"/>
        <end position="617"/>
    </location>
</feature>
<dbReference type="AlphaFoldDB" id="A0A8C1JD94"/>
<name>A0A8C1JD94_CYPCA</name>
<organism evidence="12 13">
    <name type="scientific">Cyprinus carpio</name>
    <name type="common">Common carp</name>
    <dbReference type="NCBI Taxonomy" id="7962"/>
    <lineage>
        <taxon>Eukaryota</taxon>
        <taxon>Metazoa</taxon>
        <taxon>Chordata</taxon>
        <taxon>Craniata</taxon>
        <taxon>Vertebrata</taxon>
        <taxon>Euteleostomi</taxon>
        <taxon>Actinopterygii</taxon>
        <taxon>Neopterygii</taxon>
        <taxon>Teleostei</taxon>
        <taxon>Ostariophysi</taxon>
        <taxon>Cypriniformes</taxon>
        <taxon>Cyprinidae</taxon>
        <taxon>Cyprininae</taxon>
        <taxon>Cyprinus</taxon>
    </lineage>
</organism>
<dbReference type="GO" id="GO:0045892">
    <property type="term" value="P:negative regulation of DNA-templated transcription"/>
    <property type="evidence" value="ECO:0007669"/>
    <property type="project" value="InterPro"/>
</dbReference>
<dbReference type="GO" id="GO:0005634">
    <property type="term" value="C:nucleus"/>
    <property type="evidence" value="ECO:0007669"/>
    <property type="project" value="UniProtKB-SubCell"/>
</dbReference>
<evidence type="ECO:0000256" key="5">
    <source>
        <dbReference type="ARBA" id="ARBA00023015"/>
    </source>
</evidence>
<dbReference type="Pfam" id="PF04902">
    <property type="entry name" value="Nab1"/>
    <property type="match status" value="1"/>
</dbReference>
<evidence type="ECO:0000256" key="3">
    <source>
        <dbReference type="ARBA" id="ARBA00011364"/>
    </source>
</evidence>
<dbReference type="FunFam" id="1.10.150.50:FF:000199">
    <property type="entry name" value="NGFI-A-binding protein 1a (EGR1 binding protein 1)"/>
    <property type="match status" value="1"/>
</dbReference>
<evidence type="ECO:0000256" key="7">
    <source>
        <dbReference type="ARBA" id="ARBA00023242"/>
    </source>
</evidence>
<reference evidence="12" key="1">
    <citation type="submission" date="2025-08" db="UniProtKB">
        <authorList>
            <consortium name="Ensembl"/>
        </authorList>
    </citation>
    <scope>IDENTIFICATION</scope>
</reference>
<dbReference type="InterPro" id="IPR006986">
    <property type="entry name" value="Nab1_C"/>
</dbReference>
<comment type="subcellular location">
    <subcellularLocation>
        <location evidence="1">Nucleus</location>
    </subcellularLocation>
</comment>
<feature type="compositionally biased region" description="Basic and acidic residues" evidence="8">
    <location>
        <begin position="573"/>
        <end position="589"/>
    </location>
</feature>
<evidence type="ECO:0000259" key="11">
    <source>
        <dbReference type="Pfam" id="PF04905"/>
    </source>
</evidence>
<keyword evidence="13" id="KW-1185">Reference proteome</keyword>
<dbReference type="PANTHER" id="PTHR12623">
    <property type="entry name" value="NGFI-A BINDING PROTEIN"/>
    <property type="match status" value="1"/>
</dbReference>
<feature type="domain" description="NAB co-repressor" evidence="11">
    <location>
        <begin position="308"/>
        <end position="435"/>
    </location>
</feature>
<protein>
    <submittedName>
        <fullName evidence="12">NGFI-A binding protein 1a (EGR1 binding protein 1)</fullName>
    </submittedName>
</protein>
<dbReference type="InterPro" id="IPR039040">
    <property type="entry name" value="NAB_fam"/>
</dbReference>
<keyword evidence="5" id="KW-0805">Transcription regulation</keyword>
<evidence type="ECO:0000256" key="2">
    <source>
        <dbReference type="ARBA" id="ARBA00008864"/>
    </source>
</evidence>
<keyword evidence="4" id="KW-0678">Repressor</keyword>
<feature type="compositionally biased region" description="Basic and acidic residues" evidence="8">
    <location>
        <begin position="602"/>
        <end position="617"/>
    </location>
</feature>
<reference evidence="12" key="2">
    <citation type="submission" date="2025-09" db="UniProtKB">
        <authorList>
            <consortium name="Ensembl"/>
        </authorList>
    </citation>
    <scope>IDENTIFICATION</scope>
</reference>
<dbReference type="Proteomes" id="UP000694427">
    <property type="component" value="Unplaced"/>
</dbReference>
<comment type="similarity">
    <text evidence="2">Belongs to the NAB family.</text>
</comment>
<evidence type="ECO:0000259" key="9">
    <source>
        <dbReference type="Pfam" id="PF04902"/>
    </source>
</evidence>
<dbReference type="Pfam" id="PF04905">
    <property type="entry name" value="NCD2"/>
    <property type="match status" value="1"/>
</dbReference>
<dbReference type="GO" id="GO:0003712">
    <property type="term" value="F:transcription coregulator activity"/>
    <property type="evidence" value="ECO:0007669"/>
    <property type="project" value="InterPro"/>
</dbReference>
<feature type="domain" description="Nab1 C-terminal" evidence="9">
    <location>
        <begin position="439"/>
        <end position="616"/>
    </location>
</feature>
<dbReference type="InterPro" id="IPR013761">
    <property type="entry name" value="SAM/pointed_sf"/>
</dbReference>